<organism evidence="7 8">
    <name type="scientific">Agrilutibacter niabensis</name>
    <dbReference type="NCBI Taxonomy" id="380628"/>
    <lineage>
        <taxon>Bacteria</taxon>
        <taxon>Pseudomonadati</taxon>
        <taxon>Pseudomonadota</taxon>
        <taxon>Gammaproteobacteria</taxon>
        <taxon>Lysobacterales</taxon>
        <taxon>Lysobacteraceae</taxon>
        <taxon>Agrilutibacter</taxon>
    </lineage>
</organism>
<dbReference type="Gene3D" id="2.50.20.10">
    <property type="entry name" value="Lipoprotein localisation LolA/LolB/LppX"/>
    <property type="match status" value="1"/>
</dbReference>
<evidence type="ECO:0000256" key="2">
    <source>
        <dbReference type="ARBA" id="ARBA00022448"/>
    </source>
</evidence>
<feature type="region of interest" description="Disordered" evidence="5">
    <location>
        <begin position="257"/>
        <end position="276"/>
    </location>
</feature>
<keyword evidence="2" id="KW-0813">Transport</keyword>
<evidence type="ECO:0000313" key="7">
    <source>
        <dbReference type="EMBL" id="MDR7098676.1"/>
    </source>
</evidence>
<dbReference type="EMBL" id="JAVDVW010000001">
    <property type="protein sequence ID" value="MDR7098676.1"/>
    <property type="molecule type" value="Genomic_DNA"/>
</dbReference>
<keyword evidence="4" id="KW-0653">Protein transport</keyword>
<keyword evidence="3 6" id="KW-0732">Signal</keyword>
<protein>
    <recommendedName>
        <fullName evidence="9">DUF2092 domain-containing protein</fullName>
    </recommendedName>
</protein>
<evidence type="ECO:0000256" key="5">
    <source>
        <dbReference type="SAM" id="MobiDB-lite"/>
    </source>
</evidence>
<comment type="caution">
    <text evidence="7">The sequence shown here is derived from an EMBL/GenBank/DDBJ whole genome shotgun (WGS) entry which is preliminary data.</text>
</comment>
<sequence>MSTRTFSLSRLVPLLTTLAVASPLAAQAQESAPKGGETVFREPAAVVTPEARAVLDRMQNYLNSLQAFSVTANASRDEVLPYGYKLQNNESALMVVQRPNKLRVDVDGDIKHRSYYYDGSKLTMLVPEQGVYAQTDAPGTVGEVVNGLLNAGVEMPLIDVLRQAFQGSLLEGVRYGLRVGDSTIDGVDTDHLAFRQSTIDWQLWVAKNGQLKKLLITTRYELGDPQYQVVLDWNTKPKINSSTFKFVPASGAKQIPFFAPRASSPPPMTGRDGGSP</sequence>
<dbReference type="InterPro" id="IPR019207">
    <property type="entry name" value="DUF2092"/>
</dbReference>
<evidence type="ECO:0000256" key="1">
    <source>
        <dbReference type="ARBA" id="ARBA00011245"/>
    </source>
</evidence>
<evidence type="ECO:0000256" key="3">
    <source>
        <dbReference type="ARBA" id="ARBA00022729"/>
    </source>
</evidence>
<keyword evidence="8" id="KW-1185">Reference proteome</keyword>
<feature type="signal peptide" evidence="6">
    <location>
        <begin position="1"/>
        <end position="28"/>
    </location>
</feature>
<gene>
    <name evidence="7" type="ORF">J2X04_001023</name>
</gene>
<evidence type="ECO:0008006" key="9">
    <source>
        <dbReference type="Google" id="ProtNLM"/>
    </source>
</evidence>
<dbReference type="Proteomes" id="UP001267878">
    <property type="component" value="Unassembled WGS sequence"/>
</dbReference>
<dbReference type="Pfam" id="PF09865">
    <property type="entry name" value="DUF2092"/>
    <property type="match status" value="1"/>
</dbReference>
<dbReference type="SUPFAM" id="SSF89392">
    <property type="entry name" value="Prokaryotic lipoproteins and lipoprotein localization factors"/>
    <property type="match status" value="1"/>
</dbReference>
<evidence type="ECO:0000256" key="4">
    <source>
        <dbReference type="ARBA" id="ARBA00022927"/>
    </source>
</evidence>
<feature type="chain" id="PRO_5045842895" description="DUF2092 domain-containing protein" evidence="6">
    <location>
        <begin position="29"/>
        <end position="276"/>
    </location>
</feature>
<name>A0ABU1VMH1_9GAMM</name>
<dbReference type="RefSeq" id="WP_310052713.1">
    <property type="nucleotide sequence ID" value="NZ_JAVDVW010000001.1"/>
</dbReference>
<comment type="subunit">
    <text evidence="1">Monomer.</text>
</comment>
<accession>A0ABU1VMH1</accession>
<reference evidence="7 8" key="1">
    <citation type="submission" date="2023-07" db="EMBL/GenBank/DDBJ databases">
        <title>Sorghum-associated microbial communities from plants grown in Nebraska, USA.</title>
        <authorList>
            <person name="Schachtman D."/>
        </authorList>
    </citation>
    <scope>NUCLEOTIDE SEQUENCE [LARGE SCALE GENOMIC DNA]</scope>
    <source>
        <strain evidence="7 8">BE187</strain>
    </source>
</reference>
<evidence type="ECO:0000313" key="8">
    <source>
        <dbReference type="Proteomes" id="UP001267878"/>
    </source>
</evidence>
<proteinExistence type="predicted"/>
<evidence type="ECO:0000256" key="6">
    <source>
        <dbReference type="SAM" id="SignalP"/>
    </source>
</evidence>
<dbReference type="InterPro" id="IPR029046">
    <property type="entry name" value="LolA/LolB/LppX"/>
</dbReference>